<feature type="transmembrane region" description="Helical" evidence="1">
    <location>
        <begin position="20"/>
        <end position="39"/>
    </location>
</feature>
<keyword evidence="1" id="KW-0472">Membrane</keyword>
<name>U2QK28_EUBRA</name>
<gene>
    <name evidence="2" type="ORF">HMPREF0373_03160</name>
</gene>
<dbReference type="EMBL" id="AWVJ01000190">
    <property type="protein sequence ID" value="ERK41653.1"/>
    <property type="molecule type" value="Genomic_DNA"/>
</dbReference>
<organism evidence="2 3">
    <name type="scientific">Eubacterium ramulus ATCC 29099</name>
    <dbReference type="NCBI Taxonomy" id="1256908"/>
    <lineage>
        <taxon>Bacteria</taxon>
        <taxon>Bacillati</taxon>
        <taxon>Bacillota</taxon>
        <taxon>Clostridia</taxon>
        <taxon>Eubacteriales</taxon>
        <taxon>Eubacteriaceae</taxon>
        <taxon>Eubacterium</taxon>
    </lineage>
</organism>
<keyword evidence="1" id="KW-0812">Transmembrane</keyword>
<proteinExistence type="predicted"/>
<sequence>MCLHIEQMKKYGFFQLFDDLFNIFGGICWLTFATFECMIHKV</sequence>
<keyword evidence="3" id="KW-1185">Reference proteome</keyword>
<dbReference type="HOGENOM" id="CLU_3251722_0_0_9"/>
<evidence type="ECO:0000313" key="2">
    <source>
        <dbReference type="EMBL" id="ERK41653.1"/>
    </source>
</evidence>
<accession>U2QK28</accession>
<dbReference type="Proteomes" id="UP000016608">
    <property type="component" value="Unassembled WGS sequence"/>
</dbReference>
<dbReference type="AlphaFoldDB" id="U2QK28"/>
<comment type="caution">
    <text evidence="2">The sequence shown here is derived from an EMBL/GenBank/DDBJ whole genome shotgun (WGS) entry which is preliminary data.</text>
</comment>
<reference evidence="2 3" key="1">
    <citation type="submission" date="2013-06" db="EMBL/GenBank/DDBJ databases">
        <authorList>
            <person name="Weinstock G."/>
            <person name="Sodergren E."/>
            <person name="Lobos E.A."/>
            <person name="Fulton L."/>
            <person name="Fulton R."/>
            <person name="Courtney L."/>
            <person name="Fronick C."/>
            <person name="O'Laughlin M."/>
            <person name="Godfrey J."/>
            <person name="Wilson R.M."/>
            <person name="Miner T."/>
            <person name="Farmer C."/>
            <person name="Delehaunty K."/>
            <person name="Cordes M."/>
            <person name="Minx P."/>
            <person name="Tomlinson C."/>
            <person name="Chen J."/>
            <person name="Wollam A."/>
            <person name="Pepin K.H."/>
            <person name="Bhonagiri V."/>
            <person name="Zhang X."/>
            <person name="Warren W."/>
            <person name="Mitreva M."/>
            <person name="Mardis E.R."/>
            <person name="Wilson R.K."/>
        </authorList>
    </citation>
    <scope>NUCLEOTIDE SEQUENCE [LARGE SCALE GENOMIC DNA]</scope>
    <source>
        <strain evidence="2 3">ATCC 29099</strain>
    </source>
</reference>
<evidence type="ECO:0000313" key="3">
    <source>
        <dbReference type="Proteomes" id="UP000016608"/>
    </source>
</evidence>
<evidence type="ECO:0000256" key="1">
    <source>
        <dbReference type="SAM" id="Phobius"/>
    </source>
</evidence>
<keyword evidence="1" id="KW-1133">Transmembrane helix</keyword>
<protein>
    <submittedName>
        <fullName evidence="2">Uncharacterized protein</fullName>
    </submittedName>
</protein>